<dbReference type="Gene3D" id="3.40.1190.20">
    <property type="match status" value="1"/>
</dbReference>
<organism evidence="4 5">
    <name type="scientific">Candidatus Doudnabacteria bacterium RIFCSPHIGHO2_01_FULL_46_14</name>
    <dbReference type="NCBI Taxonomy" id="1817824"/>
    <lineage>
        <taxon>Bacteria</taxon>
        <taxon>Candidatus Doudnaibacteriota</taxon>
    </lineage>
</organism>
<dbReference type="InterPro" id="IPR029056">
    <property type="entry name" value="Ribokinase-like"/>
</dbReference>
<gene>
    <name evidence="4" type="ORF">A2751_04115</name>
</gene>
<evidence type="ECO:0000256" key="2">
    <source>
        <dbReference type="ARBA" id="ARBA00022777"/>
    </source>
</evidence>
<feature type="domain" description="Carbohydrate kinase PfkB" evidence="3">
    <location>
        <begin position="57"/>
        <end position="308"/>
    </location>
</feature>
<keyword evidence="1" id="KW-0808">Transferase</keyword>
<keyword evidence="2" id="KW-0418">Kinase</keyword>
<reference evidence="4 5" key="1">
    <citation type="journal article" date="2016" name="Nat. Commun.">
        <title>Thousands of microbial genomes shed light on interconnected biogeochemical processes in an aquifer system.</title>
        <authorList>
            <person name="Anantharaman K."/>
            <person name="Brown C.T."/>
            <person name="Hug L.A."/>
            <person name="Sharon I."/>
            <person name="Castelle C.J."/>
            <person name="Probst A.J."/>
            <person name="Thomas B.C."/>
            <person name="Singh A."/>
            <person name="Wilkins M.J."/>
            <person name="Karaoz U."/>
            <person name="Brodie E.L."/>
            <person name="Williams K.H."/>
            <person name="Hubbard S.S."/>
            <person name="Banfield J.F."/>
        </authorList>
    </citation>
    <scope>NUCLEOTIDE SEQUENCE [LARGE SCALE GENOMIC DNA]</scope>
</reference>
<dbReference type="Pfam" id="PF00294">
    <property type="entry name" value="PfkB"/>
    <property type="match status" value="1"/>
</dbReference>
<evidence type="ECO:0000313" key="4">
    <source>
        <dbReference type="EMBL" id="OGE78307.1"/>
    </source>
</evidence>
<evidence type="ECO:0000259" key="3">
    <source>
        <dbReference type="Pfam" id="PF00294"/>
    </source>
</evidence>
<dbReference type="EMBL" id="MFEK01000014">
    <property type="protein sequence ID" value="OGE78307.1"/>
    <property type="molecule type" value="Genomic_DNA"/>
</dbReference>
<dbReference type="Proteomes" id="UP000176864">
    <property type="component" value="Unassembled WGS sequence"/>
</dbReference>
<evidence type="ECO:0000313" key="5">
    <source>
        <dbReference type="Proteomes" id="UP000176864"/>
    </source>
</evidence>
<proteinExistence type="predicted"/>
<dbReference type="PANTHER" id="PTHR10584">
    <property type="entry name" value="SUGAR KINASE"/>
    <property type="match status" value="1"/>
</dbReference>
<protein>
    <recommendedName>
        <fullName evidence="3">Carbohydrate kinase PfkB domain-containing protein</fullName>
    </recommendedName>
</protein>
<dbReference type="GO" id="GO:0016301">
    <property type="term" value="F:kinase activity"/>
    <property type="evidence" value="ECO:0007669"/>
    <property type="project" value="UniProtKB-KW"/>
</dbReference>
<name>A0A1F5NKS8_9BACT</name>
<dbReference type="STRING" id="1817824.A2751_04115"/>
<evidence type="ECO:0000256" key="1">
    <source>
        <dbReference type="ARBA" id="ARBA00022679"/>
    </source>
</evidence>
<dbReference type="AlphaFoldDB" id="A0A1F5NKS8"/>
<dbReference type="PANTHER" id="PTHR10584:SF166">
    <property type="entry name" value="RIBOKINASE"/>
    <property type="match status" value="1"/>
</dbReference>
<accession>A0A1F5NKS8</accession>
<sequence>MSKKYDLISIGDTTIDAFIRLHEASIHCDINKKNCQICMSFADKIPYETLDVVPAVGNSSNVAVGVARLGLKSAPFTAVGGDVFGKQILDTYHKEKVSTEFVKINPKAQTNYHFVLNFQAERTILIKHNEFQYFDVKKIGDTPWVYFSSMPPNLFSFHEKLATYLVKHPKIKMGFNPGNQMKLGVEKIKKVYRQTHVLFVNREEAQKILKIKNPNPKVLFAGLHKLGPKIILITDGPDGSYVSDGKDAFYMPIYPDPKPPISRTGAGDASSSSFMAALIYGLSPVEAAQWAPINSMNVVQHIGAQKGLLTKSQLLSLLKKSPKNYLPKKI</sequence>
<dbReference type="SUPFAM" id="SSF53613">
    <property type="entry name" value="Ribokinase-like"/>
    <property type="match status" value="1"/>
</dbReference>
<comment type="caution">
    <text evidence="4">The sequence shown here is derived from an EMBL/GenBank/DDBJ whole genome shotgun (WGS) entry which is preliminary data.</text>
</comment>
<dbReference type="InterPro" id="IPR011611">
    <property type="entry name" value="PfkB_dom"/>
</dbReference>